<dbReference type="OrthoDB" id="5307922at2759"/>
<dbReference type="InterPro" id="IPR011042">
    <property type="entry name" value="6-blade_b-propeller_TolB-like"/>
</dbReference>
<dbReference type="Gene3D" id="2.120.10.30">
    <property type="entry name" value="TolB, C-terminal domain"/>
    <property type="match status" value="1"/>
</dbReference>
<reference evidence="1" key="1">
    <citation type="submission" date="2012-04" db="EMBL/GenBank/DDBJ databases">
        <title>The Genome Sequence of Loa loa.</title>
        <authorList>
            <consortium name="The Broad Institute Genome Sequencing Platform"/>
            <consortium name="Broad Institute Genome Sequencing Center for Infectious Disease"/>
            <person name="Nutman T.B."/>
            <person name="Fink D.L."/>
            <person name="Russ C."/>
            <person name="Young S."/>
            <person name="Zeng Q."/>
            <person name="Gargeya S."/>
            <person name="Alvarado L."/>
            <person name="Berlin A."/>
            <person name="Chapman S.B."/>
            <person name="Chen Z."/>
            <person name="Freedman E."/>
            <person name="Gellesch M."/>
            <person name="Goldberg J."/>
            <person name="Griggs A."/>
            <person name="Gujja S."/>
            <person name="Heilman E.R."/>
            <person name="Heiman D."/>
            <person name="Howarth C."/>
            <person name="Mehta T."/>
            <person name="Neiman D."/>
            <person name="Pearson M."/>
            <person name="Roberts A."/>
            <person name="Saif S."/>
            <person name="Shea T."/>
            <person name="Shenoy N."/>
            <person name="Sisk P."/>
            <person name="Stolte C."/>
            <person name="Sykes S."/>
            <person name="White J."/>
            <person name="Yandava C."/>
            <person name="Haas B."/>
            <person name="Henn M.R."/>
            <person name="Nusbaum C."/>
            <person name="Birren B."/>
        </authorList>
    </citation>
    <scope>NUCLEOTIDE SEQUENCE [LARGE SCALE GENOMIC DNA]</scope>
</reference>
<dbReference type="CTD" id="9953616"/>
<dbReference type="KEGG" id="loa:LOAG_16119"/>
<organism evidence="1">
    <name type="scientific">Loa loa</name>
    <name type="common">Eye worm</name>
    <name type="synonym">Filaria loa</name>
    <dbReference type="NCBI Taxonomy" id="7209"/>
    <lineage>
        <taxon>Eukaryota</taxon>
        <taxon>Metazoa</taxon>
        <taxon>Ecdysozoa</taxon>
        <taxon>Nematoda</taxon>
        <taxon>Chromadorea</taxon>
        <taxon>Rhabditida</taxon>
        <taxon>Spirurina</taxon>
        <taxon>Spiruromorpha</taxon>
        <taxon>Filarioidea</taxon>
        <taxon>Onchocercidae</taxon>
        <taxon>Loa</taxon>
    </lineage>
</organism>
<name>A0A1S0TEM3_LOALO</name>
<dbReference type="AlphaFoldDB" id="A0A1S0TEM3"/>
<proteinExistence type="predicted"/>
<gene>
    <name evidence="1" type="ORF">LOAG_16119</name>
</gene>
<dbReference type="GeneID" id="9953616"/>
<evidence type="ECO:0000313" key="1">
    <source>
        <dbReference type="EMBL" id="EFO12414.1"/>
    </source>
</evidence>
<dbReference type="RefSeq" id="XP_003151655.1">
    <property type="nucleotide sequence ID" value="XM_003151607.1"/>
</dbReference>
<accession>A0A1S0TEM3</accession>
<dbReference type="EMBL" id="JH716230">
    <property type="protein sequence ID" value="EFO12414.1"/>
    <property type="molecule type" value="Genomic_DNA"/>
</dbReference>
<protein>
    <submittedName>
        <fullName evidence="1">Uncharacterized protein</fullName>
    </submittedName>
</protein>
<sequence length="59" mass="6897">MKSFKLFERDYEYDGPCDGSYHSLLECGRPLGMRFNRKNPDLLLIADAYYGLFEANIQN</sequence>
<feature type="non-terminal residue" evidence="1">
    <location>
        <position position="59"/>
    </location>
</feature>
<dbReference type="InParanoid" id="A0A1S0TEM3"/>